<dbReference type="PANTHER" id="PTHR11771">
    <property type="entry name" value="LIPOXYGENASE"/>
    <property type="match status" value="1"/>
</dbReference>
<dbReference type="PROSITE" id="PS51393">
    <property type="entry name" value="LIPOXYGENASE_3"/>
    <property type="match status" value="1"/>
</dbReference>
<dbReference type="Gene3D" id="1.20.245.10">
    <property type="entry name" value="Lipoxygenase-1, Domain 5"/>
    <property type="match status" value="1"/>
</dbReference>
<keyword evidence="3" id="KW-0560">Oxidoreductase</keyword>
<feature type="domain" description="Lipoxygenase" evidence="5">
    <location>
        <begin position="54"/>
        <end position="657"/>
    </location>
</feature>
<evidence type="ECO:0000256" key="3">
    <source>
        <dbReference type="ARBA" id="ARBA00023002"/>
    </source>
</evidence>
<dbReference type="InterPro" id="IPR000907">
    <property type="entry name" value="LipOase"/>
</dbReference>
<dbReference type="EnsemblMetazoa" id="CLYHEMT000461.1">
    <property type="protein sequence ID" value="CLYHEMP000461.1"/>
    <property type="gene ID" value="CLYHEMG000461"/>
</dbReference>
<dbReference type="GeneID" id="136807527"/>
<feature type="signal peptide" evidence="4">
    <location>
        <begin position="1"/>
        <end position="16"/>
    </location>
</feature>
<name>A0A7M5UFG6_9CNID</name>
<evidence type="ECO:0000256" key="4">
    <source>
        <dbReference type="SAM" id="SignalP"/>
    </source>
</evidence>
<dbReference type="GO" id="GO:0046872">
    <property type="term" value="F:metal ion binding"/>
    <property type="evidence" value="ECO:0007669"/>
    <property type="project" value="UniProtKB-KW"/>
</dbReference>
<dbReference type="RefSeq" id="XP_066920211.1">
    <property type="nucleotide sequence ID" value="XM_067064110.1"/>
</dbReference>
<dbReference type="Gene3D" id="3.10.450.60">
    <property type="match status" value="1"/>
</dbReference>
<dbReference type="InterPro" id="IPR013819">
    <property type="entry name" value="LipOase_C"/>
</dbReference>
<proteinExistence type="predicted"/>
<dbReference type="GO" id="GO:0034440">
    <property type="term" value="P:lipid oxidation"/>
    <property type="evidence" value="ECO:0007669"/>
    <property type="project" value="InterPro"/>
</dbReference>
<dbReference type="OrthoDB" id="5948445at2759"/>
<evidence type="ECO:0000256" key="2">
    <source>
        <dbReference type="ARBA" id="ARBA00022964"/>
    </source>
</evidence>
<evidence type="ECO:0000259" key="5">
    <source>
        <dbReference type="PROSITE" id="PS51393"/>
    </source>
</evidence>
<dbReference type="Pfam" id="PF00305">
    <property type="entry name" value="Lipoxygenase"/>
    <property type="match status" value="1"/>
</dbReference>
<dbReference type="InterPro" id="IPR036226">
    <property type="entry name" value="LipOase_C_sf"/>
</dbReference>
<organism evidence="6 7">
    <name type="scientific">Clytia hemisphaerica</name>
    <dbReference type="NCBI Taxonomy" id="252671"/>
    <lineage>
        <taxon>Eukaryota</taxon>
        <taxon>Metazoa</taxon>
        <taxon>Cnidaria</taxon>
        <taxon>Hydrozoa</taxon>
        <taxon>Hydroidolina</taxon>
        <taxon>Leptothecata</taxon>
        <taxon>Obeliida</taxon>
        <taxon>Clytiidae</taxon>
        <taxon>Clytia</taxon>
    </lineage>
</organism>
<feature type="chain" id="PRO_5033596621" description="Lipoxygenase domain-containing protein" evidence="4">
    <location>
        <begin position="17"/>
        <end position="657"/>
    </location>
</feature>
<sequence>MKVVTLLLACVVVAQCHSTLHQDETKLDEDLAKLTKMVLGRWKNKRSHRSSRRTSIPRECPVKVGARRNCQKERLTDIARARYWYKISDENTNIDFPLASTIPWLAQNLSETKYYYALDPFESRHLVLLQTWTNILLNTVFPGLTAAFNTTSFESPQEYAIAYKAWQQSVQATKAPQYFANPSQFPTITDHVLTGHWQTDEAFTQRRLTGQCPYFLKKVVDDEDGKGYHVDDLKPLVNTKFFEDFEMKYSATESVSIEQAIEDGRLFVLHIPEMVGIKNVPDVFAPLLQDRKLADVKSPISFFVLGDDGLLHVVAIQRNPVQTSEVDTPESSNWLLAKGEAEMASDLYCQAKIHLGEVHFVSTIYCLSFRRHLSTKHPLYDFFKHHCEGTVPHITTVFETLTTPNAAGSVIYGTGNQGFLDLSQKAFAERDYESNTYEDFIEGNGLDDEDIKYYPFRDDVKEIMKEYETFIDDIIKTYYRRGRIHRDAELQSWANELSPEGTVQPDAGRGKMKGFPAKFETCDQLRTFLKRFLWINLFHTSANYPDYRDFMPTSPTRLYQNLDGTDLPLLKALTGKLYNVQYMMFRGLLANFRVNRIFSYWKDITNPTYRRIVRKAFYRLNTIVQKKLETRNAERKAKNQLGYQIMEPKWLTNSVHI</sequence>
<keyword evidence="4" id="KW-0732">Signal</keyword>
<accession>A0A7M5UFG6</accession>
<evidence type="ECO:0000313" key="6">
    <source>
        <dbReference type="EnsemblMetazoa" id="CLYHEMP000461.2"/>
    </source>
</evidence>
<evidence type="ECO:0000256" key="1">
    <source>
        <dbReference type="ARBA" id="ARBA00022723"/>
    </source>
</evidence>
<evidence type="ECO:0000313" key="7">
    <source>
        <dbReference type="Proteomes" id="UP000594262"/>
    </source>
</evidence>
<dbReference type="EnsemblMetazoa" id="CLYHEMT000461.2">
    <property type="protein sequence ID" value="CLYHEMP000461.2"/>
    <property type="gene ID" value="CLYHEMG000461"/>
</dbReference>
<keyword evidence="2" id="KW-0223">Dioxygenase</keyword>
<keyword evidence="1" id="KW-0479">Metal-binding</keyword>
<dbReference type="Proteomes" id="UP000594262">
    <property type="component" value="Unplaced"/>
</dbReference>
<dbReference type="GO" id="GO:0016702">
    <property type="term" value="F:oxidoreductase activity, acting on single donors with incorporation of molecular oxygen, incorporation of two atoms of oxygen"/>
    <property type="evidence" value="ECO:0007669"/>
    <property type="project" value="InterPro"/>
</dbReference>
<protein>
    <recommendedName>
        <fullName evidence="5">Lipoxygenase domain-containing protein</fullName>
    </recommendedName>
</protein>
<dbReference type="SUPFAM" id="SSF48484">
    <property type="entry name" value="Lipoxigenase"/>
    <property type="match status" value="1"/>
</dbReference>
<dbReference type="AlphaFoldDB" id="A0A7M5UFG6"/>
<keyword evidence="7" id="KW-1185">Reference proteome</keyword>
<reference evidence="6" key="1">
    <citation type="submission" date="2021-01" db="UniProtKB">
        <authorList>
            <consortium name="EnsemblMetazoa"/>
        </authorList>
    </citation>
    <scope>IDENTIFICATION</scope>
</reference>